<dbReference type="FunFam" id="3.30.40.10:FF:000069">
    <property type="entry name" value="E3 ubiquitin-protein ligase RNF115"/>
    <property type="match status" value="1"/>
</dbReference>
<evidence type="ECO:0000313" key="12">
    <source>
        <dbReference type="Ensembl" id="ENSEBUP00000000100.1"/>
    </source>
</evidence>
<dbReference type="InterPro" id="IPR039525">
    <property type="entry name" value="RNF126-like_zinc-ribbon"/>
</dbReference>
<evidence type="ECO:0000313" key="13">
    <source>
        <dbReference type="Proteomes" id="UP000694388"/>
    </source>
</evidence>
<dbReference type="GO" id="GO:0005634">
    <property type="term" value="C:nucleus"/>
    <property type="evidence" value="ECO:0007669"/>
    <property type="project" value="TreeGrafter"/>
</dbReference>
<evidence type="ECO:0000256" key="1">
    <source>
        <dbReference type="ARBA" id="ARBA00000900"/>
    </source>
</evidence>
<evidence type="ECO:0000256" key="5">
    <source>
        <dbReference type="ARBA" id="ARBA00022723"/>
    </source>
</evidence>
<evidence type="ECO:0000256" key="2">
    <source>
        <dbReference type="ARBA" id="ARBA00004906"/>
    </source>
</evidence>
<feature type="compositionally biased region" description="Polar residues" evidence="10">
    <location>
        <begin position="139"/>
        <end position="148"/>
    </location>
</feature>
<dbReference type="SMART" id="SM00184">
    <property type="entry name" value="RING"/>
    <property type="match status" value="1"/>
</dbReference>
<evidence type="ECO:0000259" key="11">
    <source>
        <dbReference type="PROSITE" id="PS50089"/>
    </source>
</evidence>
<evidence type="ECO:0000256" key="6">
    <source>
        <dbReference type="ARBA" id="ARBA00022771"/>
    </source>
</evidence>
<dbReference type="Proteomes" id="UP000694388">
    <property type="component" value="Unplaced"/>
</dbReference>
<dbReference type="Gene3D" id="3.30.40.10">
    <property type="entry name" value="Zinc/RING finger domain, C3HC4 (zinc finger)"/>
    <property type="match status" value="1"/>
</dbReference>
<dbReference type="Ensembl" id="ENSEBUT00000000389.1">
    <property type="protein sequence ID" value="ENSEBUP00000000100.1"/>
    <property type="gene ID" value="ENSEBUG00000000364.1"/>
</dbReference>
<keyword evidence="13" id="KW-1185">Reference proteome</keyword>
<dbReference type="GO" id="GO:0008270">
    <property type="term" value="F:zinc ion binding"/>
    <property type="evidence" value="ECO:0007669"/>
    <property type="project" value="UniProtKB-KW"/>
</dbReference>
<proteinExistence type="predicted"/>
<dbReference type="AlphaFoldDB" id="A0A8C4MZC0"/>
<evidence type="ECO:0000256" key="8">
    <source>
        <dbReference type="ARBA" id="ARBA00022833"/>
    </source>
</evidence>
<dbReference type="OMA" id="MVPDPHC"/>
<keyword evidence="8" id="KW-0862">Zinc</keyword>
<keyword evidence="5" id="KW-0479">Metal-binding</keyword>
<reference evidence="12" key="2">
    <citation type="submission" date="2025-09" db="UniProtKB">
        <authorList>
            <consortium name="Ensembl"/>
        </authorList>
    </citation>
    <scope>IDENTIFICATION</scope>
</reference>
<feature type="compositionally biased region" description="Polar residues" evidence="10">
    <location>
        <begin position="87"/>
        <end position="115"/>
    </location>
</feature>
<dbReference type="GO" id="GO:0000209">
    <property type="term" value="P:protein polyubiquitination"/>
    <property type="evidence" value="ECO:0007669"/>
    <property type="project" value="UniProtKB-ARBA"/>
</dbReference>
<dbReference type="Pfam" id="PF13639">
    <property type="entry name" value="zf-RING_2"/>
    <property type="match status" value="1"/>
</dbReference>
<keyword evidence="6 9" id="KW-0863">Zinc-finger</keyword>
<dbReference type="EC" id="2.3.2.27" evidence="3"/>
<organism evidence="12 13">
    <name type="scientific">Eptatretus burgeri</name>
    <name type="common">Inshore hagfish</name>
    <dbReference type="NCBI Taxonomy" id="7764"/>
    <lineage>
        <taxon>Eukaryota</taxon>
        <taxon>Metazoa</taxon>
        <taxon>Chordata</taxon>
        <taxon>Craniata</taxon>
        <taxon>Vertebrata</taxon>
        <taxon>Cyclostomata</taxon>
        <taxon>Myxini</taxon>
        <taxon>Myxiniformes</taxon>
        <taxon>Myxinidae</taxon>
        <taxon>Eptatretinae</taxon>
        <taxon>Eptatretus</taxon>
    </lineage>
</organism>
<dbReference type="SUPFAM" id="SSF57850">
    <property type="entry name" value="RING/U-box"/>
    <property type="match status" value="1"/>
</dbReference>
<sequence length="314" mass="34196">MMAAALSPLRRFYCHQCTREVLPSLPEYTCPHCDSGFVEELPAAESEQTRRPEDQNADRFDGFEQLLRHILQDQRQGGGGLRIVVPSPNSSTPWSVRTSEIGSATNASPNHSGTSAPPEAGSSEGNGMSEPRPRHAPSSAYTRETPNQARALRTPSVEGIIQQLLGSFVVQPFAGIPWGVLHSHPGDYAWGVNGFDQIITQLLGLDNSGPPPADCEKIDALPTISISKEQAEIGLECSVCREDFVEGEKVRQLPCKHCYHENCIIPWLKMHDTCPVCRKSLNGENTATNNHAFPVPFGSTQLPDPNVPGPSRNA</sequence>
<dbReference type="InterPro" id="IPR001841">
    <property type="entry name" value="Znf_RING"/>
</dbReference>
<dbReference type="PROSITE" id="PS50089">
    <property type="entry name" value="ZF_RING_2"/>
    <property type="match status" value="1"/>
</dbReference>
<dbReference type="Pfam" id="PF14369">
    <property type="entry name" value="Zn_ribbon_19"/>
    <property type="match status" value="1"/>
</dbReference>
<protein>
    <recommendedName>
        <fullName evidence="3">RING-type E3 ubiquitin transferase</fullName>
        <ecNumber evidence="3">2.3.2.27</ecNumber>
    </recommendedName>
</protein>
<reference evidence="12" key="1">
    <citation type="submission" date="2025-08" db="UniProtKB">
        <authorList>
            <consortium name="Ensembl"/>
        </authorList>
    </citation>
    <scope>IDENTIFICATION</scope>
</reference>
<feature type="region of interest" description="Disordered" evidence="10">
    <location>
        <begin position="77"/>
        <end position="148"/>
    </location>
</feature>
<dbReference type="PANTHER" id="PTHR45931:SF3">
    <property type="entry name" value="RING ZINC FINGER-CONTAINING PROTEIN"/>
    <property type="match status" value="1"/>
</dbReference>
<comment type="pathway">
    <text evidence="2">Protein modification; protein ubiquitination.</text>
</comment>
<feature type="domain" description="RING-type" evidence="11">
    <location>
        <begin position="237"/>
        <end position="278"/>
    </location>
</feature>
<evidence type="ECO:0000256" key="4">
    <source>
        <dbReference type="ARBA" id="ARBA00022679"/>
    </source>
</evidence>
<evidence type="ECO:0000256" key="9">
    <source>
        <dbReference type="PROSITE-ProRule" id="PRU00175"/>
    </source>
</evidence>
<dbReference type="GO" id="GO:0006511">
    <property type="term" value="P:ubiquitin-dependent protein catabolic process"/>
    <property type="evidence" value="ECO:0007669"/>
    <property type="project" value="TreeGrafter"/>
</dbReference>
<evidence type="ECO:0000256" key="3">
    <source>
        <dbReference type="ARBA" id="ARBA00012483"/>
    </source>
</evidence>
<evidence type="ECO:0000256" key="10">
    <source>
        <dbReference type="SAM" id="MobiDB-lite"/>
    </source>
</evidence>
<dbReference type="GO" id="GO:0061630">
    <property type="term" value="F:ubiquitin protein ligase activity"/>
    <property type="evidence" value="ECO:0007669"/>
    <property type="project" value="UniProtKB-EC"/>
</dbReference>
<keyword evidence="7" id="KW-0833">Ubl conjugation pathway</keyword>
<feature type="region of interest" description="Disordered" evidence="10">
    <location>
        <begin position="292"/>
        <end position="314"/>
    </location>
</feature>
<dbReference type="GeneTree" id="ENSGT00940000157113"/>
<dbReference type="InterPro" id="IPR051834">
    <property type="entry name" value="RING_finger_E3_ligase"/>
</dbReference>
<name>A0A8C4MZC0_EPTBU</name>
<keyword evidence="4" id="KW-0808">Transferase</keyword>
<dbReference type="PANTHER" id="PTHR45931">
    <property type="entry name" value="SI:CH211-59O9.10"/>
    <property type="match status" value="1"/>
</dbReference>
<comment type="catalytic activity">
    <reaction evidence="1">
        <text>S-ubiquitinyl-[E2 ubiquitin-conjugating enzyme]-L-cysteine + [acceptor protein]-L-lysine = [E2 ubiquitin-conjugating enzyme]-L-cysteine + N(6)-ubiquitinyl-[acceptor protein]-L-lysine.</text>
        <dbReference type="EC" id="2.3.2.27"/>
    </reaction>
</comment>
<dbReference type="InterPro" id="IPR013083">
    <property type="entry name" value="Znf_RING/FYVE/PHD"/>
</dbReference>
<accession>A0A8C4MZC0</accession>
<evidence type="ECO:0000256" key="7">
    <source>
        <dbReference type="ARBA" id="ARBA00022786"/>
    </source>
</evidence>